<dbReference type="PROSITE" id="PS50126">
    <property type="entry name" value="S1"/>
    <property type="match status" value="4"/>
</dbReference>
<feature type="domain" description="S1 motif" evidence="1">
    <location>
        <begin position="101"/>
        <end position="179"/>
    </location>
</feature>
<evidence type="ECO:0000313" key="3">
    <source>
        <dbReference type="Proteomes" id="UP000178794"/>
    </source>
</evidence>
<dbReference type="STRING" id="1798492.A3C89_02430"/>
<accession>A0A1F6DDC6</accession>
<dbReference type="Gene3D" id="2.40.50.140">
    <property type="entry name" value="Nucleic acid-binding proteins"/>
    <property type="match status" value="4"/>
</dbReference>
<feature type="domain" description="S1 motif" evidence="1">
    <location>
        <begin position="15"/>
        <end position="83"/>
    </location>
</feature>
<dbReference type="GO" id="GO:0003676">
    <property type="term" value="F:nucleic acid binding"/>
    <property type="evidence" value="ECO:0007669"/>
    <property type="project" value="InterPro"/>
</dbReference>
<sequence length="351" mass="38213">METLADTIGATPQVDDVVEGTITAIGRSAVYIDLVPFGTGIIYGREFMNARDVLRKASVGDVISAKVVAIGEHEDGYIELSLKEARQALIWTEAERLVKEGSVLSLEVKDANKGGLILEWQGITGFLPASQLSHEHYPRVQDGDKEKIFSELKHLAGQFISVVAITADAKEQKLIFSEKRTKKGDAAVRTGTYAVGDVHTGEVTGVVDFGIFVKLEEGIEGLVHISEIDWGLVDDTRSRYKVGDVIRVKVIDVKNNKISLSIKQLQQNPWTLVAAKYKKGDKVSGVVIKHNTHGALVSIEEGIAGLVHVSEFASEEALRAALPLGASAQFEITLFVPKEHRMTLAFTPTTK</sequence>
<dbReference type="InterPro" id="IPR035104">
    <property type="entry name" value="Ribosomal_protein_S1-like"/>
</dbReference>
<reference evidence="2 3" key="1">
    <citation type="journal article" date="2016" name="Nat. Commun.">
        <title>Thousands of microbial genomes shed light on interconnected biogeochemical processes in an aquifer system.</title>
        <authorList>
            <person name="Anantharaman K."/>
            <person name="Brown C.T."/>
            <person name="Hug L.A."/>
            <person name="Sharon I."/>
            <person name="Castelle C.J."/>
            <person name="Probst A.J."/>
            <person name="Thomas B.C."/>
            <person name="Singh A."/>
            <person name="Wilkins M.J."/>
            <person name="Karaoz U."/>
            <person name="Brodie E.L."/>
            <person name="Williams K.H."/>
            <person name="Hubbard S.S."/>
            <person name="Banfield J.F."/>
        </authorList>
    </citation>
    <scope>NUCLEOTIDE SEQUENCE [LARGE SCALE GENOMIC DNA]</scope>
</reference>
<gene>
    <name evidence="2" type="ORF">A3C89_02430</name>
</gene>
<evidence type="ECO:0000259" key="1">
    <source>
        <dbReference type="PROSITE" id="PS50126"/>
    </source>
</evidence>
<proteinExistence type="predicted"/>
<dbReference type="InterPro" id="IPR003029">
    <property type="entry name" value="S1_domain"/>
</dbReference>
<comment type="caution">
    <text evidence="2">The sequence shown here is derived from an EMBL/GenBank/DDBJ whole genome shotgun (WGS) entry which is preliminary data.</text>
</comment>
<dbReference type="InterPro" id="IPR012340">
    <property type="entry name" value="NA-bd_OB-fold"/>
</dbReference>
<dbReference type="PANTHER" id="PTHR47559">
    <property type="entry name" value="OS03G0844900 PROTEIN"/>
    <property type="match status" value="1"/>
</dbReference>
<dbReference type="Proteomes" id="UP000178794">
    <property type="component" value="Unassembled WGS sequence"/>
</dbReference>
<dbReference type="InterPro" id="IPR052757">
    <property type="entry name" value="Ribosomal_protein_S1"/>
</dbReference>
<feature type="domain" description="S1 motif" evidence="1">
    <location>
        <begin position="280"/>
        <end position="347"/>
    </location>
</feature>
<dbReference type="SMART" id="SM00316">
    <property type="entry name" value="S1"/>
    <property type="match status" value="4"/>
</dbReference>
<dbReference type="EMBL" id="MFLF01000016">
    <property type="protein sequence ID" value="OGG59429.1"/>
    <property type="molecule type" value="Genomic_DNA"/>
</dbReference>
<name>A0A1F6DDC6_9BACT</name>
<feature type="domain" description="S1 motif" evidence="1">
    <location>
        <begin position="196"/>
        <end position="263"/>
    </location>
</feature>
<dbReference type="SUPFAM" id="SSF50249">
    <property type="entry name" value="Nucleic acid-binding proteins"/>
    <property type="match status" value="4"/>
</dbReference>
<dbReference type="PANTHER" id="PTHR47559:SF1">
    <property type="entry name" value="OS03G0844900 PROTEIN"/>
    <property type="match status" value="1"/>
</dbReference>
<dbReference type="AlphaFoldDB" id="A0A1F6DDC6"/>
<dbReference type="Pfam" id="PF00575">
    <property type="entry name" value="S1"/>
    <property type="match status" value="3"/>
</dbReference>
<protein>
    <recommendedName>
        <fullName evidence="1">S1 motif domain-containing protein</fullName>
    </recommendedName>
</protein>
<evidence type="ECO:0000313" key="2">
    <source>
        <dbReference type="EMBL" id="OGG59429.1"/>
    </source>
</evidence>
<dbReference type="PRINTS" id="PR00681">
    <property type="entry name" value="RIBOSOMALS1"/>
</dbReference>
<organism evidence="2 3">
    <name type="scientific">Candidatus Kaiserbacteria bacterium RIFCSPHIGHO2_02_FULL_50_50</name>
    <dbReference type="NCBI Taxonomy" id="1798492"/>
    <lineage>
        <taxon>Bacteria</taxon>
        <taxon>Candidatus Kaiseribacteriota</taxon>
    </lineage>
</organism>